<comment type="similarity">
    <text evidence="1">Belongs to the short-chain dehydrogenases/reductases (SDR) family.</text>
</comment>
<gene>
    <name evidence="2" type="ORF">A5892_16505</name>
</gene>
<dbReference type="STRING" id="376489.A5892_16505"/>
<dbReference type="PANTHER" id="PTHR42879:SF6">
    <property type="entry name" value="NADPH-DEPENDENT REDUCTASE BACG"/>
    <property type="match status" value="1"/>
</dbReference>
<dbReference type="SUPFAM" id="SSF51735">
    <property type="entry name" value="NAD(P)-binding Rossmann-fold domains"/>
    <property type="match status" value="1"/>
</dbReference>
<dbReference type="PANTHER" id="PTHR42879">
    <property type="entry name" value="3-OXOACYL-(ACYL-CARRIER-PROTEIN) REDUCTASE"/>
    <property type="match status" value="1"/>
</dbReference>
<evidence type="ECO:0000313" key="3">
    <source>
        <dbReference type="Proteomes" id="UP000077875"/>
    </source>
</evidence>
<proteinExistence type="inferred from homology"/>
<evidence type="ECO:0000256" key="1">
    <source>
        <dbReference type="ARBA" id="ARBA00006484"/>
    </source>
</evidence>
<reference evidence="2 3" key="1">
    <citation type="submission" date="2016-04" db="EMBL/GenBank/DDBJ databases">
        <title>Complete Genome Sequence of Halotalea alkalilenta IHB B 13600.</title>
        <authorList>
            <person name="Swarnkar M.K."/>
            <person name="Sharma A."/>
            <person name="Kaushal K."/>
            <person name="Soni R."/>
            <person name="Rana S."/>
            <person name="Singh A.K."/>
            <person name="Gulati A."/>
        </authorList>
    </citation>
    <scope>NUCLEOTIDE SEQUENCE [LARGE SCALE GENOMIC DNA]</scope>
    <source>
        <strain evidence="2 3">IHB B 13600</strain>
    </source>
</reference>
<dbReference type="InterPro" id="IPR050259">
    <property type="entry name" value="SDR"/>
</dbReference>
<dbReference type="EMBL" id="CP015243">
    <property type="protein sequence ID" value="ANF58869.1"/>
    <property type="molecule type" value="Genomic_DNA"/>
</dbReference>
<dbReference type="RefSeq" id="WP_064123724.1">
    <property type="nucleotide sequence ID" value="NZ_CP015243.1"/>
</dbReference>
<keyword evidence="3" id="KW-1185">Reference proteome</keyword>
<organism evidence="2 3">
    <name type="scientific">Halotalea alkalilenta</name>
    <dbReference type="NCBI Taxonomy" id="376489"/>
    <lineage>
        <taxon>Bacteria</taxon>
        <taxon>Pseudomonadati</taxon>
        <taxon>Pseudomonadota</taxon>
        <taxon>Gammaproteobacteria</taxon>
        <taxon>Oceanospirillales</taxon>
        <taxon>Halomonadaceae</taxon>
        <taxon>Halotalea</taxon>
    </lineage>
</organism>
<dbReference type="AlphaFoldDB" id="A0A172YI36"/>
<dbReference type="InterPro" id="IPR002347">
    <property type="entry name" value="SDR_fam"/>
</dbReference>
<dbReference type="Gene3D" id="3.40.50.720">
    <property type="entry name" value="NAD(P)-binding Rossmann-like Domain"/>
    <property type="match status" value="1"/>
</dbReference>
<accession>A0A172YI36</accession>
<sequence>MELGLTGKRALVLGASRGLGRGIALALAAEGASVMIVGRNAERLEQVINEGQGLPGELIAETCDLAAAGAARTLADAARRRLGGVDVLVLNGGGPPPGPISAVDESAWRTHFDAMVTPLIGLTHELLPEMRDRGFGRVLLLASSGVRQPIPQLGISNTLRAGLAAWAKTLSLEVAADGVTVNLLLPGRIATERVAALDAAAAKREGVDVETIAARSRQTIPVGRYGNVEEFAAMAAFLASPLASYVTGAQIPIDGGLIKGL</sequence>
<dbReference type="InterPro" id="IPR036291">
    <property type="entry name" value="NAD(P)-bd_dom_sf"/>
</dbReference>
<name>A0A172YI36_9GAMM</name>
<dbReference type="Pfam" id="PF13561">
    <property type="entry name" value="adh_short_C2"/>
    <property type="match status" value="1"/>
</dbReference>
<dbReference type="PRINTS" id="PR00081">
    <property type="entry name" value="GDHRDH"/>
</dbReference>
<protein>
    <submittedName>
        <fullName evidence="2">3-oxoacyl-ACP reductase</fullName>
    </submittedName>
</protein>
<dbReference type="Proteomes" id="UP000077875">
    <property type="component" value="Chromosome"/>
</dbReference>
<dbReference type="KEGG" id="haa:A5892_16505"/>
<evidence type="ECO:0000313" key="2">
    <source>
        <dbReference type="EMBL" id="ANF58869.1"/>
    </source>
</evidence>